<dbReference type="PANTHER" id="PTHR32089:SF112">
    <property type="entry name" value="LYSOZYME-LIKE PROTEIN-RELATED"/>
    <property type="match status" value="1"/>
</dbReference>
<comment type="caution">
    <text evidence="4">The sequence shown here is derived from an EMBL/GenBank/DDBJ whole genome shotgun (WGS) entry which is preliminary data.</text>
</comment>
<protein>
    <submittedName>
        <fullName evidence="4">Methyl-accepting chemotaxis protein</fullName>
    </submittedName>
</protein>
<name>A0A5M6IJA6_9PROT</name>
<evidence type="ECO:0000313" key="5">
    <source>
        <dbReference type="Proteomes" id="UP000325255"/>
    </source>
</evidence>
<feature type="domain" description="HAMP" evidence="3">
    <location>
        <begin position="213"/>
        <end position="266"/>
    </location>
</feature>
<feature type="transmembrane region" description="Helical" evidence="2">
    <location>
        <begin position="192"/>
        <end position="212"/>
    </location>
</feature>
<keyword evidence="2" id="KW-0472">Membrane</keyword>
<sequence>MQMTLWIANLKIASRLMIGFGLLVLFLSGISGEWVYSTDASLQVLRDVIRLKDNEALNERAQGSLLEGRLGVWVALAGGDDRAWSNAENAFARTHQQLAELAQATTDPRRLEMVRELDAQVTTYATRAAELRRLGGRNEVLASSEGKAVAAGVIAAGNRVRALGEPLSQDYLRAAKQLASQSTDSLQGAIRLAMWLGLVSVLSGVGLAVIIARSITGPVSALTRTMRALADRDLSVAIPSLEQRDEVGEMARTVQVFKESMQTADRLAAEQEASRARRERRAAQIEALVRNFEQQAAELVGHLSSSATEMTATAGQMTQTARDCRKFRVRDDMMGRKENPSWPDARS</sequence>
<dbReference type="EMBL" id="VWPK01000095">
    <property type="protein sequence ID" value="KAA5608232.1"/>
    <property type="molecule type" value="Genomic_DNA"/>
</dbReference>
<dbReference type="InterPro" id="IPR003660">
    <property type="entry name" value="HAMP_dom"/>
</dbReference>
<dbReference type="Pfam" id="PF00672">
    <property type="entry name" value="HAMP"/>
    <property type="match status" value="1"/>
</dbReference>
<gene>
    <name evidence="4" type="ORF">F1189_30015</name>
</gene>
<keyword evidence="1" id="KW-0175">Coiled coil</keyword>
<keyword evidence="2" id="KW-1133">Transmembrane helix</keyword>
<keyword evidence="2" id="KW-0812">Transmembrane</keyword>
<feature type="non-terminal residue" evidence="4">
    <location>
        <position position="347"/>
    </location>
</feature>
<dbReference type="SMART" id="SM00304">
    <property type="entry name" value="HAMP"/>
    <property type="match status" value="1"/>
</dbReference>
<keyword evidence="5" id="KW-1185">Reference proteome</keyword>
<proteinExistence type="predicted"/>
<evidence type="ECO:0000256" key="2">
    <source>
        <dbReference type="SAM" id="Phobius"/>
    </source>
</evidence>
<dbReference type="GO" id="GO:0016020">
    <property type="term" value="C:membrane"/>
    <property type="evidence" value="ECO:0007669"/>
    <property type="project" value="InterPro"/>
</dbReference>
<dbReference type="Gene3D" id="6.10.340.10">
    <property type="match status" value="1"/>
</dbReference>
<evidence type="ECO:0000259" key="3">
    <source>
        <dbReference type="PROSITE" id="PS50885"/>
    </source>
</evidence>
<dbReference type="RefSeq" id="WP_150045549.1">
    <property type="nucleotide sequence ID" value="NZ_VWPK01000095.1"/>
</dbReference>
<dbReference type="AlphaFoldDB" id="A0A5M6IJA6"/>
<dbReference type="PANTHER" id="PTHR32089">
    <property type="entry name" value="METHYL-ACCEPTING CHEMOTAXIS PROTEIN MCPB"/>
    <property type="match status" value="1"/>
</dbReference>
<organism evidence="4 5">
    <name type="scientific">Rhodovastum atsumiense</name>
    <dbReference type="NCBI Taxonomy" id="504468"/>
    <lineage>
        <taxon>Bacteria</taxon>
        <taxon>Pseudomonadati</taxon>
        <taxon>Pseudomonadota</taxon>
        <taxon>Alphaproteobacteria</taxon>
        <taxon>Acetobacterales</taxon>
        <taxon>Acetobacteraceae</taxon>
        <taxon>Rhodovastum</taxon>
    </lineage>
</organism>
<dbReference type="GO" id="GO:0007165">
    <property type="term" value="P:signal transduction"/>
    <property type="evidence" value="ECO:0007669"/>
    <property type="project" value="InterPro"/>
</dbReference>
<reference evidence="4 5" key="1">
    <citation type="submission" date="2019-09" db="EMBL/GenBank/DDBJ databases">
        <title>Genome sequence of Rhodovastum atsumiense, a diverse member of the Acetobacteraceae family of non-sulfur purple photosynthetic bacteria.</title>
        <authorList>
            <person name="Meyer T."/>
            <person name="Kyndt J."/>
        </authorList>
    </citation>
    <scope>NUCLEOTIDE SEQUENCE [LARGE SCALE GENOMIC DNA]</scope>
    <source>
        <strain evidence="4 5">DSM 21279</strain>
    </source>
</reference>
<evidence type="ECO:0000256" key="1">
    <source>
        <dbReference type="SAM" id="Coils"/>
    </source>
</evidence>
<accession>A0A5M6IJA6</accession>
<dbReference type="CDD" id="cd06225">
    <property type="entry name" value="HAMP"/>
    <property type="match status" value="1"/>
</dbReference>
<dbReference type="SUPFAM" id="SSF158472">
    <property type="entry name" value="HAMP domain-like"/>
    <property type="match status" value="1"/>
</dbReference>
<dbReference type="Proteomes" id="UP000325255">
    <property type="component" value="Unassembled WGS sequence"/>
</dbReference>
<dbReference type="OrthoDB" id="354287at2"/>
<feature type="coiled-coil region" evidence="1">
    <location>
        <begin position="266"/>
        <end position="295"/>
    </location>
</feature>
<evidence type="ECO:0000313" key="4">
    <source>
        <dbReference type="EMBL" id="KAA5608232.1"/>
    </source>
</evidence>
<dbReference type="PROSITE" id="PS50885">
    <property type="entry name" value="HAMP"/>
    <property type="match status" value="1"/>
</dbReference>